<evidence type="ECO:0000256" key="4">
    <source>
        <dbReference type="ARBA" id="ARBA00022692"/>
    </source>
</evidence>
<evidence type="ECO:0000256" key="1">
    <source>
        <dbReference type="ARBA" id="ARBA00004651"/>
    </source>
</evidence>
<protein>
    <submittedName>
        <fullName evidence="8">Multicomponent Na+:H+ antiporter subunit E</fullName>
    </submittedName>
</protein>
<proteinExistence type="inferred from homology"/>
<organism evidence="8 9">
    <name type="scientific">Corynebacterium aquatimens</name>
    <dbReference type="NCBI Taxonomy" id="1190508"/>
    <lineage>
        <taxon>Bacteria</taxon>
        <taxon>Bacillati</taxon>
        <taxon>Actinomycetota</taxon>
        <taxon>Actinomycetes</taxon>
        <taxon>Mycobacteriales</taxon>
        <taxon>Corynebacteriaceae</taxon>
        <taxon>Corynebacterium</taxon>
    </lineage>
</organism>
<dbReference type="NCBIfam" id="NF006521">
    <property type="entry name" value="PRK08965.1-5"/>
    <property type="match status" value="1"/>
</dbReference>
<keyword evidence="5 7" id="KW-1133">Transmembrane helix</keyword>
<comment type="subcellular location">
    <subcellularLocation>
        <location evidence="1">Cell membrane</location>
        <topology evidence="1">Multi-pass membrane protein</topology>
    </subcellularLocation>
</comment>
<reference evidence="8" key="1">
    <citation type="submission" date="2020-11" db="EMBL/GenBank/DDBJ databases">
        <title>Sequencing the genomes of 1000 actinobacteria strains.</title>
        <authorList>
            <person name="Klenk H.-P."/>
        </authorList>
    </citation>
    <scope>NUCLEOTIDE SEQUENCE</scope>
    <source>
        <strain evidence="8">DSM 45632</strain>
    </source>
</reference>
<dbReference type="Pfam" id="PF01899">
    <property type="entry name" value="MNHE"/>
    <property type="match status" value="1"/>
</dbReference>
<keyword evidence="6 7" id="KW-0472">Membrane</keyword>
<keyword evidence="4 7" id="KW-0812">Transmembrane</keyword>
<evidence type="ECO:0000256" key="5">
    <source>
        <dbReference type="ARBA" id="ARBA00022989"/>
    </source>
</evidence>
<evidence type="ECO:0000256" key="3">
    <source>
        <dbReference type="ARBA" id="ARBA00022475"/>
    </source>
</evidence>
<keyword evidence="9" id="KW-1185">Reference proteome</keyword>
<dbReference type="AlphaFoldDB" id="A0A931E228"/>
<dbReference type="GO" id="GO:0005886">
    <property type="term" value="C:plasma membrane"/>
    <property type="evidence" value="ECO:0007669"/>
    <property type="project" value="UniProtKB-SubCell"/>
</dbReference>
<dbReference type="GO" id="GO:0008324">
    <property type="term" value="F:monoatomic cation transmembrane transporter activity"/>
    <property type="evidence" value="ECO:0007669"/>
    <property type="project" value="InterPro"/>
</dbReference>
<feature type="transmembrane region" description="Helical" evidence="7">
    <location>
        <begin position="21"/>
        <end position="47"/>
    </location>
</feature>
<dbReference type="InterPro" id="IPR002758">
    <property type="entry name" value="Cation_antiport_E"/>
</dbReference>
<name>A0A931E228_9CORY</name>
<evidence type="ECO:0000256" key="6">
    <source>
        <dbReference type="ARBA" id="ARBA00023136"/>
    </source>
</evidence>
<evidence type="ECO:0000313" key="8">
    <source>
        <dbReference type="EMBL" id="MBG6122376.1"/>
    </source>
</evidence>
<dbReference type="RefSeq" id="WP_196824780.1">
    <property type="nucleotide sequence ID" value="NZ_CP046980.1"/>
</dbReference>
<accession>A0A931E228</accession>
<sequence length="171" mass="19395">MLSKLGDRTRPLSVIWLTVMWILLMGELTWGNFFAGLALALAIVWLLPLPPVPLWGIRLNLWELLKFGVHWLWELIVASVKVSWLAIRPADPPMSAIFVVPMRLATELELYFAACAYNLQPGGCVTDFDLANRTWTIHVLDAHTQKDIERELANVAKLERSMLAIFEGTRS</sequence>
<dbReference type="PANTHER" id="PTHR34584:SF1">
    <property type="entry name" value="NA(+)_H(+) ANTIPORTER SUBUNIT E1"/>
    <property type="match status" value="1"/>
</dbReference>
<comment type="caution">
    <text evidence="8">The sequence shown here is derived from an EMBL/GenBank/DDBJ whole genome shotgun (WGS) entry which is preliminary data.</text>
</comment>
<dbReference type="Proteomes" id="UP000658613">
    <property type="component" value="Unassembled WGS sequence"/>
</dbReference>
<evidence type="ECO:0000313" key="9">
    <source>
        <dbReference type="Proteomes" id="UP000658613"/>
    </source>
</evidence>
<dbReference type="EMBL" id="JADOUE010000001">
    <property type="protein sequence ID" value="MBG6122376.1"/>
    <property type="molecule type" value="Genomic_DNA"/>
</dbReference>
<gene>
    <name evidence="8" type="ORF">IW254_001345</name>
</gene>
<keyword evidence="3" id="KW-1003">Cell membrane</keyword>
<evidence type="ECO:0000256" key="2">
    <source>
        <dbReference type="ARBA" id="ARBA00006228"/>
    </source>
</evidence>
<dbReference type="PANTHER" id="PTHR34584">
    <property type="entry name" value="NA(+)/H(+) ANTIPORTER SUBUNIT E1"/>
    <property type="match status" value="1"/>
</dbReference>
<comment type="similarity">
    <text evidence="2">Belongs to the CPA3 antiporters (TC 2.A.63) subunit E family.</text>
</comment>
<evidence type="ECO:0000256" key="7">
    <source>
        <dbReference type="SAM" id="Phobius"/>
    </source>
</evidence>